<comment type="similarity">
    <text evidence="1 4 5">Belongs to the universal ribosomal protein uS8 family.</text>
</comment>
<evidence type="ECO:0000313" key="7">
    <source>
        <dbReference type="EMBL" id="ALO21161.1"/>
    </source>
</evidence>
<keyword evidence="3 4" id="KW-0687">Ribonucleoprotein</keyword>
<keyword evidence="4" id="KW-0694">RNA-binding</keyword>
<dbReference type="GO" id="GO:1990904">
    <property type="term" value="C:ribonucleoprotein complex"/>
    <property type="evidence" value="ECO:0007669"/>
    <property type="project" value="UniProtKB-KW"/>
</dbReference>
<evidence type="ECO:0000256" key="1">
    <source>
        <dbReference type="ARBA" id="ARBA00006471"/>
    </source>
</evidence>
<feature type="compositionally biased region" description="Low complexity" evidence="6">
    <location>
        <begin position="63"/>
        <end position="73"/>
    </location>
</feature>
<dbReference type="GO" id="GO:0009507">
    <property type="term" value="C:chloroplast"/>
    <property type="evidence" value="ECO:0007669"/>
    <property type="project" value="UniProtKB-SubCell"/>
</dbReference>
<keyword evidence="7" id="KW-0934">Plastid</keyword>
<dbReference type="Pfam" id="PF00410">
    <property type="entry name" value="Ribosomal_S8"/>
    <property type="match status" value="2"/>
</dbReference>
<dbReference type="GO" id="GO:0019843">
    <property type="term" value="F:rRNA binding"/>
    <property type="evidence" value="ECO:0007669"/>
    <property type="project" value="UniProtKB-UniRule"/>
</dbReference>
<feature type="region of interest" description="Disordered" evidence="6">
    <location>
        <begin position="63"/>
        <end position="87"/>
    </location>
</feature>
<name>A0A0S2IBY5_9CHLO</name>
<evidence type="ECO:0000256" key="2">
    <source>
        <dbReference type="ARBA" id="ARBA00022980"/>
    </source>
</evidence>
<accession>A0A0S2IBY5</accession>
<dbReference type="GO" id="GO:0003735">
    <property type="term" value="F:structural constituent of ribosome"/>
    <property type="evidence" value="ECO:0007669"/>
    <property type="project" value="InterPro"/>
</dbReference>
<evidence type="ECO:0000256" key="4">
    <source>
        <dbReference type="HAMAP-Rule" id="MF_01302"/>
    </source>
</evidence>
<dbReference type="InterPro" id="IPR000630">
    <property type="entry name" value="Ribosomal_uS8"/>
</dbReference>
<reference evidence="7" key="1">
    <citation type="journal article" date="2015" name="BMC Evol. Biol.">
        <title>Chloroplast phylogenomic analysis of chlorophyte green algae identifies a novel lineage sister to the Sphaeropleales (Chlorophyceae).</title>
        <authorList>
            <person name="Lemieux C."/>
            <person name="Vincent A.T."/>
            <person name="Labarre A."/>
            <person name="Otis C."/>
            <person name="Turmel M."/>
        </authorList>
    </citation>
    <scope>NUCLEOTIDE SEQUENCE</scope>
</reference>
<sequence>MVNDSISDMLTRIRNACLAKKSSVYIPYTKLNEQIAQILEKEGFIQAFQISFKTAKVNRPPRLGSLNRLSSSNMSELPTFEEKGGKKATQPLAQKVYRSKNIEGLAESVSKKAVNLQLLSSGKQLSQGEEAPGSTPDSGAGPNAPHMDMHNSSREKGAFSTLRYAGQEFLLIRLKYRSKQLYKGKKKESCITNLRRISKTGLRIYTNHKEIPRILGGAGIVIISTPEGIMTDREARSRGIGGEILCSVW</sequence>
<comment type="subcellular location">
    <subcellularLocation>
        <location evidence="4">Plastid</location>
        <location evidence="4">Chloroplast</location>
    </subcellularLocation>
</comment>
<dbReference type="PANTHER" id="PTHR11758">
    <property type="entry name" value="40S RIBOSOMAL PROTEIN S15A"/>
    <property type="match status" value="1"/>
</dbReference>
<gene>
    <name evidence="4 7" type="primary">rps8</name>
</gene>
<dbReference type="SUPFAM" id="SSF56047">
    <property type="entry name" value="Ribosomal protein S8"/>
    <property type="match status" value="2"/>
</dbReference>
<dbReference type="EMBL" id="KT624922">
    <property type="protein sequence ID" value="ALO21161.1"/>
    <property type="molecule type" value="Genomic_DNA"/>
</dbReference>
<protein>
    <recommendedName>
        <fullName evidence="4">Small ribosomal subunit protein uS8c</fullName>
    </recommendedName>
</protein>
<keyword evidence="2 4" id="KW-0689">Ribosomal protein</keyword>
<comment type="function">
    <text evidence="4">One of the primary rRNA binding proteins, it binds directly to 16S rRNA central domain where it helps coordinate assembly of the platform of the 30S subunit.</text>
</comment>
<organism evidence="7">
    <name type="scientific">Staurocarteria crucifera</name>
    <dbReference type="NCBI Taxonomy" id="47781"/>
    <lineage>
        <taxon>Eukaryota</taxon>
        <taxon>Viridiplantae</taxon>
        <taxon>Chlorophyta</taxon>
        <taxon>core chlorophytes</taxon>
        <taxon>Chlorophyceae</taxon>
        <taxon>CS clade</taxon>
        <taxon>Chlamydomonadales</taxon>
        <taxon>Chlamydomonadaceae</taxon>
        <taxon>Staurocarteria</taxon>
    </lineage>
</organism>
<geneLocation type="chloroplast" evidence="7"/>
<evidence type="ECO:0000256" key="3">
    <source>
        <dbReference type="ARBA" id="ARBA00023274"/>
    </source>
</evidence>
<dbReference type="InterPro" id="IPR035987">
    <property type="entry name" value="Ribosomal_uS8_sf"/>
</dbReference>
<dbReference type="InterPro" id="IPR047863">
    <property type="entry name" value="Ribosomal_uS8_CS"/>
</dbReference>
<evidence type="ECO:0000256" key="6">
    <source>
        <dbReference type="SAM" id="MobiDB-lite"/>
    </source>
</evidence>
<keyword evidence="7" id="KW-0150">Chloroplast</keyword>
<dbReference type="AlphaFoldDB" id="A0A0S2IBY5"/>
<comment type="subunit">
    <text evidence="4">Part of the 30S ribosomal subunit.</text>
</comment>
<dbReference type="HAMAP" id="MF_01302_B">
    <property type="entry name" value="Ribosomal_uS8_B"/>
    <property type="match status" value="1"/>
</dbReference>
<dbReference type="GO" id="GO:0005840">
    <property type="term" value="C:ribosome"/>
    <property type="evidence" value="ECO:0007669"/>
    <property type="project" value="UniProtKB-KW"/>
</dbReference>
<proteinExistence type="inferred from homology"/>
<feature type="region of interest" description="Disordered" evidence="6">
    <location>
        <begin position="124"/>
        <end position="152"/>
    </location>
</feature>
<evidence type="ECO:0000256" key="5">
    <source>
        <dbReference type="RuleBase" id="RU003660"/>
    </source>
</evidence>
<keyword evidence="4" id="KW-0699">rRNA-binding</keyword>
<dbReference type="PROSITE" id="PS00053">
    <property type="entry name" value="RIBOSOMAL_S8"/>
    <property type="match status" value="1"/>
</dbReference>
<dbReference type="GO" id="GO:0006412">
    <property type="term" value="P:translation"/>
    <property type="evidence" value="ECO:0007669"/>
    <property type="project" value="UniProtKB-UniRule"/>
</dbReference>
<dbReference type="Gene3D" id="3.30.1490.10">
    <property type="match status" value="1"/>
</dbReference>
<dbReference type="FunFam" id="3.30.1490.10:FF:000001">
    <property type="entry name" value="30S ribosomal protein S8"/>
    <property type="match status" value="1"/>
</dbReference>
<dbReference type="Gene3D" id="3.30.1370.30">
    <property type="match status" value="1"/>
</dbReference>